<keyword evidence="3" id="KW-0547">Nucleotide-binding</keyword>
<dbReference type="CDD" id="cd10147">
    <property type="entry name" value="Wzt_C-like"/>
    <property type="match status" value="1"/>
</dbReference>
<dbReference type="GO" id="GO:0016020">
    <property type="term" value="C:membrane"/>
    <property type="evidence" value="ECO:0007669"/>
    <property type="project" value="InterPro"/>
</dbReference>
<dbReference type="CDD" id="cd03220">
    <property type="entry name" value="ABC_KpsT_Wzt"/>
    <property type="match status" value="1"/>
</dbReference>
<keyword evidence="4 6" id="KW-0067">ATP-binding</keyword>
<gene>
    <name evidence="6" type="ORF">MNBD_DELTA04-1380</name>
</gene>
<protein>
    <submittedName>
        <fullName evidence="6">Teichoic acid export ATP-binding protein TagH</fullName>
        <ecNumber evidence="6">3.6.3.40</ecNumber>
    </submittedName>
</protein>
<dbReference type="InterPro" id="IPR003593">
    <property type="entry name" value="AAA+_ATPase"/>
</dbReference>
<comment type="similarity">
    <text evidence="1">Belongs to the ABC transporter superfamily.</text>
</comment>
<name>A0A3B0VR41_9ZZZZ</name>
<dbReference type="InterPro" id="IPR015860">
    <property type="entry name" value="ABC_transpr_TagH-like"/>
</dbReference>
<evidence type="ECO:0000313" key="6">
    <source>
        <dbReference type="EMBL" id="VAW39359.1"/>
    </source>
</evidence>
<dbReference type="GO" id="GO:0140359">
    <property type="term" value="F:ABC-type transporter activity"/>
    <property type="evidence" value="ECO:0007669"/>
    <property type="project" value="InterPro"/>
</dbReference>
<dbReference type="PANTHER" id="PTHR46743">
    <property type="entry name" value="TEICHOIC ACIDS EXPORT ATP-BINDING PROTEIN TAGH"/>
    <property type="match status" value="1"/>
</dbReference>
<dbReference type="GO" id="GO:0005524">
    <property type="term" value="F:ATP binding"/>
    <property type="evidence" value="ECO:0007669"/>
    <property type="project" value="UniProtKB-KW"/>
</dbReference>
<dbReference type="PANTHER" id="PTHR46743:SF2">
    <property type="entry name" value="TEICHOIC ACIDS EXPORT ATP-BINDING PROTEIN TAGH"/>
    <property type="match status" value="1"/>
</dbReference>
<dbReference type="EC" id="3.6.3.40" evidence="6"/>
<reference evidence="6" key="1">
    <citation type="submission" date="2018-06" db="EMBL/GenBank/DDBJ databases">
        <authorList>
            <person name="Zhirakovskaya E."/>
        </authorList>
    </citation>
    <scope>NUCLEOTIDE SEQUENCE</scope>
</reference>
<dbReference type="InterPro" id="IPR029439">
    <property type="entry name" value="Wzt_C"/>
</dbReference>
<dbReference type="Pfam" id="PF00005">
    <property type="entry name" value="ABC_tran"/>
    <property type="match status" value="1"/>
</dbReference>
<dbReference type="Gene3D" id="3.40.50.300">
    <property type="entry name" value="P-loop containing nucleotide triphosphate hydrolases"/>
    <property type="match status" value="1"/>
</dbReference>
<dbReference type="EMBL" id="UOEY01000070">
    <property type="protein sequence ID" value="VAW39359.1"/>
    <property type="molecule type" value="Genomic_DNA"/>
</dbReference>
<evidence type="ECO:0000256" key="1">
    <source>
        <dbReference type="ARBA" id="ARBA00005417"/>
    </source>
</evidence>
<sequence length="439" mass="48150">MSDIVISINDLSKKYYMYSKPMYRILETFNPFGRAFHTSFPALSHVNLQVDRGESVGIIGRNGSGKSTLLQMICGNLQPTGGNVEVKGRISALLELGAGFNPEFTGRDNVYLSTAILGLSKKETDARFGQITDFADIGDFIDRPVKTYSSGMYIRLAFATAVCVDPEILIIDEALAVGDIFFQQKCMEHMKKMMQGCTILLVSHDMHAITNMCDRVLVLNEGEVVYEGEPPAGVAQYTKIVHSEKRCRQDKDGVPAREEMSTEVAAAARQLAADFDDWFVVTPEDRGGLGEVTILRASVTRDGLPVNAVQQGDKIDLRLLVYANADKDDMIFGYTMKDRVGNAIFGQNSLCLETTPLSLKQGYSVVEYSFRWPEVYPDEYTLTLGIGEGTHPLIHTVQCWAHNIVALAAVTSGVAVHGIFNNNLEQIAVVPVGAASSPQ</sequence>
<evidence type="ECO:0000256" key="2">
    <source>
        <dbReference type="ARBA" id="ARBA00022448"/>
    </source>
</evidence>
<evidence type="ECO:0000256" key="4">
    <source>
        <dbReference type="ARBA" id="ARBA00022840"/>
    </source>
</evidence>
<keyword evidence="6" id="KW-0378">Hydrolase</keyword>
<dbReference type="AlphaFoldDB" id="A0A3B0VR41"/>
<evidence type="ECO:0000256" key="3">
    <source>
        <dbReference type="ARBA" id="ARBA00022741"/>
    </source>
</evidence>
<proteinExistence type="inferred from homology"/>
<dbReference type="Gene3D" id="2.70.50.60">
    <property type="entry name" value="abc- transporter (atp binding component) like domain"/>
    <property type="match status" value="1"/>
</dbReference>
<dbReference type="GO" id="GO:0016887">
    <property type="term" value="F:ATP hydrolysis activity"/>
    <property type="evidence" value="ECO:0007669"/>
    <property type="project" value="InterPro"/>
</dbReference>
<dbReference type="Pfam" id="PF14524">
    <property type="entry name" value="Wzt_C"/>
    <property type="match status" value="1"/>
</dbReference>
<dbReference type="InterPro" id="IPR003439">
    <property type="entry name" value="ABC_transporter-like_ATP-bd"/>
</dbReference>
<dbReference type="SMART" id="SM00382">
    <property type="entry name" value="AAA"/>
    <property type="match status" value="1"/>
</dbReference>
<dbReference type="InterPro" id="IPR027417">
    <property type="entry name" value="P-loop_NTPase"/>
</dbReference>
<dbReference type="InterPro" id="IPR050683">
    <property type="entry name" value="Bact_Polysacc_Export_ATP-bd"/>
</dbReference>
<accession>A0A3B0VR41</accession>
<dbReference type="SUPFAM" id="SSF52540">
    <property type="entry name" value="P-loop containing nucleoside triphosphate hydrolases"/>
    <property type="match status" value="1"/>
</dbReference>
<organism evidence="6">
    <name type="scientific">hydrothermal vent metagenome</name>
    <dbReference type="NCBI Taxonomy" id="652676"/>
    <lineage>
        <taxon>unclassified sequences</taxon>
        <taxon>metagenomes</taxon>
        <taxon>ecological metagenomes</taxon>
    </lineage>
</organism>
<evidence type="ECO:0000259" key="5">
    <source>
        <dbReference type="PROSITE" id="PS50893"/>
    </source>
</evidence>
<feature type="domain" description="ABC transporter" evidence="5">
    <location>
        <begin position="26"/>
        <end position="246"/>
    </location>
</feature>
<dbReference type="PROSITE" id="PS50893">
    <property type="entry name" value="ABC_TRANSPORTER_2"/>
    <property type="match status" value="1"/>
</dbReference>
<keyword evidence="2" id="KW-0813">Transport</keyword>